<dbReference type="PANTHER" id="PTHR31803">
    <property type="entry name" value="ALTERNATIVE OXIDASE"/>
    <property type="match status" value="1"/>
</dbReference>
<evidence type="ECO:0000256" key="1">
    <source>
        <dbReference type="ARBA" id="ARBA00004273"/>
    </source>
</evidence>
<evidence type="ECO:0000256" key="2">
    <source>
        <dbReference type="ARBA" id="ARBA00008388"/>
    </source>
</evidence>
<dbReference type="GO" id="GO:0009916">
    <property type="term" value="F:alternative oxidase activity"/>
    <property type="evidence" value="ECO:0007669"/>
    <property type="project" value="UniProtKB-UniRule"/>
</dbReference>
<dbReference type="GO" id="GO:0010230">
    <property type="term" value="P:alternative respiration"/>
    <property type="evidence" value="ECO:0007669"/>
    <property type="project" value="TreeGrafter"/>
</dbReference>
<accession>A0AAD9CYZ3</accession>
<evidence type="ECO:0000256" key="18">
    <source>
        <dbReference type="SAM" id="Phobius"/>
    </source>
</evidence>
<evidence type="ECO:0000256" key="13">
    <source>
        <dbReference type="ARBA" id="ARBA00023128"/>
    </source>
</evidence>
<comment type="subcellular location">
    <subcellularLocation>
        <location evidence="1">Mitochondrion inner membrane</location>
    </subcellularLocation>
</comment>
<keyword evidence="9 16" id="KW-0249">Electron transport</keyword>
<dbReference type="FunFam" id="1.20.1260.140:FF:000002">
    <property type="entry name" value="Alternative oxidase"/>
    <property type="match status" value="1"/>
</dbReference>
<feature type="compositionally biased region" description="Basic and acidic residues" evidence="17">
    <location>
        <begin position="78"/>
        <end position="89"/>
    </location>
</feature>
<evidence type="ECO:0000256" key="15">
    <source>
        <dbReference type="ARBA" id="ARBA00025285"/>
    </source>
</evidence>
<keyword evidence="6 16" id="KW-0479">Metal-binding</keyword>
<dbReference type="EMBL" id="JAODAN010000005">
    <property type="protein sequence ID" value="KAK1924200.1"/>
    <property type="molecule type" value="Genomic_DNA"/>
</dbReference>
<evidence type="ECO:0000256" key="14">
    <source>
        <dbReference type="ARBA" id="ARBA00023136"/>
    </source>
</evidence>
<name>A0AAD9CYZ3_PAPLA</name>
<evidence type="ECO:0000256" key="12">
    <source>
        <dbReference type="ARBA" id="ARBA00023004"/>
    </source>
</evidence>
<dbReference type="CDD" id="cd01053">
    <property type="entry name" value="AOX"/>
    <property type="match status" value="1"/>
</dbReference>
<keyword evidence="4 16" id="KW-0679">Respiratory chain</keyword>
<feature type="transmembrane region" description="Helical" evidence="18">
    <location>
        <begin position="247"/>
        <end position="270"/>
    </location>
</feature>
<dbReference type="GO" id="GO:0005743">
    <property type="term" value="C:mitochondrial inner membrane"/>
    <property type="evidence" value="ECO:0007669"/>
    <property type="project" value="UniProtKB-SubCell"/>
</dbReference>
<keyword evidence="12 16" id="KW-0408">Iron</keyword>
<keyword evidence="8" id="KW-0809">Transit peptide</keyword>
<feature type="compositionally biased region" description="Polar residues" evidence="17">
    <location>
        <begin position="397"/>
        <end position="406"/>
    </location>
</feature>
<proteinExistence type="inferred from homology"/>
<comment type="similarity">
    <text evidence="2 16">Belongs to the alternative oxidase family.</text>
</comment>
<evidence type="ECO:0000256" key="11">
    <source>
        <dbReference type="ARBA" id="ARBA00023002"/>
    </source>
</evidence>
<dbReference type="GO" id="GO:0098803">
    <property type="term" value="C:respiratory chain complex"/>
    <property type="evidence" value="ECO:0007669"/>
    <property type="project" value="UniProtKB-UniRule"/>
</dbReference>
<dbReference type="Proteomes" id="UP001182556">
    <property type="component" value="Unassembled WGS sequence"/>
</dbReference>
<keyword evidence="7" id="KW-0999">Mitochondrion inner membrane</keyword>
<evidence type="ECO:0000313" key="19">
    <source>
        <dbReference type="EMBL" id="KAK1924200.1"/>
    </source>
</evidence>
<comment type="caution">
    <text evidence="19">The sequence shown here is derived from an EMBL/GenBank/DDBJ whole genome shotgun (WGS) entry which is preliminary data.</text>
</comment>
<dbReference type="Pfam" id="PF01786">
    <property type="entry name" value="AOX"/>
    <property type="match status" value="1"/>
</dbReference>
<keyword evidence="20" id="KW-1185">Reference proteome</keyword>
<evidence type="ECO:0000313" key="20">
    <source>
        <dbReference type="Proteomes" id="UP001182556"/>
    </source>
</evidence>
<organism evidence="19 20">
    <name type="scientific">Papiliotrema laurentii</name>
    <name type="common">Cryptococcus laurentii</name>
    <dbReference type="NCBI Taxonomy" id="5418"/>
    <lineage>
        <taxon>Eukaryota</taxon>
        <taxon>Fungi</taxon>
        <taxon>Dikarya</taxon>
        <taxon>Basidiomycota</taxon>
        <taxon>Agaricomycotina</taxon>
        <taxon>Tremellomycetes</taxon>
        <taxon>Tremellales</taxon>
        <taxon>Rhynchogastremaceae</taxon>
        <taxon>Papiliotrema</taxon>
    </lineage>
</organism>
<evidence type="ECO:0000256" key="10">
    <source>
        <dbReference type="ARBA" id="ARBA00022989"/>
    </source>
</evidence>
<evidence type="ECO:0000256" key="17">
    <source>
        <dbReference type="SAM" id="MobiDB-lite"/>
    </source>
</evidence>
<keyword evidence="10 18" id="KW-1133">Transmembrane helix</keyword>
<protein>
    <recommendedName>
        <fullName evidence="16">Alternative oxidase</fullName>
        <ecNumber evidence="16">1.-.-.-</ecNumber>
    </recommendedName>
</protein>
<evidence type="ECO:0000256" key="9">
    <source>
        <dbReference type="ARBA" id="ARBA00022982"/>
    </source>
</evidence>
<dbReference type="InterPro" id="IPR038659">
    <property type="entry name" value="AOX_sf"/>
</dbReference>
<evidence type="ECO:0000256" key="8">
    <source>
        <dbReference type="ARBA" id="ARBA00022946"/>
    </source>
</evidence>
<feature type="compositionally biased region" description="Basic and acidic residues" evidence="17">
    <location>
        <begin position="384"/>
        <end position="396"/>
    </location>
</feature>
<keyword evidence="5 16" id="KW-0812">Transmembrane</keyword>
<evidence type="ECO:0000256" key="5">
    <source>
        <dbReference type="ARBA" id="ARBA00022692"/>
    </source>
</evidence>
<gene>
    <name evidence="19" type="ORF">DB88DRAFT_271278</name>
</gene>
<feature type="region of interest" description="Disordered" evidence="17">
    <location>
        <begin position="43"/>
        <end position="93"/>
    </location>
</feature>
<keyword evidence="3" id="KW-0813">Transport</keyword>
<reference evidence="19" key="1">
    <citation type="submission" date="2023-02" db="EMBL/GenBank/DDBJ databases">
        <title>Identification and recombinant expression of a fungal hydrolase from Papiliotrema laurentii that hydrolyzes apple cutin and clears colloidal polyester polyurethane.</title>
        <authorList>
            <consortium name="DOE Joint Genome Institute"/>
            <person name="Roman V.A."/>
            <person name="Bojanowski C."/>
            <person name="Crable B.R."/>
            <person name="Wagner D.N."/>
            <person name="Hung C.S."/>
            <person name="Nadeau L.J."/>
            <person name="Schratz L."/>
            <person name="Haridas S."/>
            <person name="Pangilinan J."/>
            <person name="Lipzen A."/>
            <person name="Na H."/>
            <person name="Yan M."/>
            <person name="Ng V."/>
            <person name="Grigoriev I.V."/>
            <person name="Spatafora J.W."/>
            <person name="Barlow D."/>
            <person name="Biffinger J."/>
            <person name="Kelley-Loughnane N."/>
            <person name="Varaljay V.A."/>
            <person name="Crookes-Goodson W.J."/>
        </authorList>
    </citation>
    <scope>NUCLEOTIDE SEQUENCE</scope>
    <source>
        <strain evidence="19">5307AH</strain>
    </source>
</reference>
<evidence type="ECO:0000256" key="6">
    <source>
        <dbReference type="ARBA" id="ARBA00022723"/>
    </source>
</evidence>
<dbReference type="AlphaFoldDB" id="A0AAD9CYZ3"/>
<evidence type="ECO:0000256" key="16">
    <source>
        <dbReference type="RuleBase" id="RU003779"/>
    </source>
</evidence>
<evidence type="ECO:0000256" key="7">
    <source>
        <dbReference type="ARBA" id="ARBA00022792"/>
    </source>
</evidence>
<evidence type="ECO:0000256" key="4">
    <source>
        <dbReference type="ARBA" id="ARBA00022660"/>
    </source>
</evidence>
<feature type="region of interest" description="Disordered" evidence="17">
    <location>
        <begin position="384"/>
        <end position="406"/>
    </location>
</feature>
<dbReference type="PANTHER" id="PTHR31803:SF3">
    <property type="entry name" value="ALTERNATIVE OXIDASE"/>
    <property type="match status" value="1"/>
</dbReference>
<dbReference type="GO" id="GO:0046872">
    <property type="term" value="F:metal ion binding"/>
    <property type="evidence" value="ECO:0007669"/>
    <property type="project" value="UniProtKB-UniRule"/>
</dbReference>
<comment type="function">
    <text evidence="15">Catalyzes cyanide-resistant oxygen consumption. May increase respiration when the cytochrome respiratory pathway is restricted, or in response to low temperatures.</text>
</comment>
<sequence length="406" mass="45047">MSTSLMMRQSAHALRPIVGLGLRPAVMSVRCISGTTQRQKTLYESDIPPSKGPSTALKPGVRQREEAQHVKVVGSEAKGSEGPHPHERNPQTSVALDDLHGNWTMMNPIYTEAELDAVQVVGRPPVSASDKIAHGSVKLLRRLFDFFTGYKDKPIPAAVLAENPPSIESIQALRRNGTLLSDKAWLLRIILLESIAGVPGMVGGTLRHLRSLRLLRRDGGWIHTLLEEAENERMHLLTFMTIAQPTIFTRALVLAAQGVFYNAFFLTYLVSPKSAHRFVGALEEEAVRTYTHCIHDVERGLVPEWTGKPAPSIAVDYWRLQPSATLLDVIRAVRADEATHRFVNHSLADLDQKHDFNPFALGEASAEIRGSKYGFTREESAEFARDTKRRLSEDTKSSNVLESPSL</sequence>
<evidence type="ECO:0000256" key="3">
    <source>
        <dbReference type="ARBA" id="ARBA00022448"/>
    </source>
</evidence>
<feature type="transmembrane region" description="Helical" evidence="18">
    <location>
        <begin position="185"/>
        <end position="206"/>
    </location>
</feature>
<keyword evidence="14 16" id="KW-0472">Membrane</keyword>
<keyword evidence="13" id="KW-0496">Mitochondrion</keyword>
<dbReference type="InterPro" id="IPR002680">
    <property type="entry name" value="AOX"/>
</dbReference>
<keyword evidence="11 16" id="KW-0560">Oxidoreductase</keyword>
<comment type="cofactor">
    <cofactor evidence="16">
        <name>Fe cation</name>
        <dbReference type="ChEBI" id="CHEBI:24875"/>
    </cofactor>
    <text evidence="16">Binds 2 iron ions per subunit.</text>
</comment>
<dbReference type="EC" id="1.-.-.-" evidence="16"/>
<dbReference type="Gene3D" id="1.20.1260.140">
    <property type="entry name" value="Alternative oxidase"/>
    <property type="match status" value="1"/>
</dbReference>